<dbReference type="PROSITE" id="PS00099">
    <property type="entry name" value="THIOLASE_3"/>
    <property type="match status" value="1"/>
</dbReference>
<feature type="active site" description="Proton acceptor" evidence="4">
    <location>
        <position position="348"/>
    </location>
</feature>
<dbReference type="KEGG" id="ttu:TERTU_3669"/>
<dbReference type="OrthoDB" id="8951704at2"/>
<proteinExistence type="inferred from homology"/>
<evidence type="ECO:0000256" key="4">
    <source>
        <dbReference type="PIRSR" id="PIRSR000429-1"/>
    </source>
</evidence>
<evidence type="ECO:0000256" key="3">
    <source>
        <dbReference type="ARBA" id="ARBA00023315"/>
    </source>
</evidence>
<organism evidence="9 10">
    <name type="scientific">Teredinibacter turnerae (strain ATCC 39867 / T7901)</name>
    <dbReference type="NCBI Taxonomy" id="377629"/>
    <lineage>
        <taxon>Bacteria</taxon>
        <taxon>Pseudomonadati</taxon>
        <taxon>Pseudomonadota</taxon>
        <taxon>Gammaproteobacteria</taxon>
        <taxon>Cellvibrionales</taxon>
        <taxon>Cellvibrionaceae</taxon>
        <taxon>Teredinibacter</taxon>
    </lineage>
</organism>
<dbReference type="PIRSF" id="PIRSF000429">
    <property type="entry name" value="Ac-CoA_Ac_transf"/>
    <property type="match status" value="1"/>
</dbReference>
<dbReference type="NCBIfam" id="TIGR01930">
    <property type="entry name" value="AcCoA-C-Actrans"/>
    <property type="match status" value="1"/>
</dbReference>
<dbReference type="Proteomes" id="UP000009080">
    <property type="component" value="Chromosome"/>
</dbReference>
<dbReference type="InterPro" id="IPR002155">
    <property type="entry name" value="Thiolase"/>
</dbReference>
<dbReference type="InterPro" id="IPR020610">
    <property type="entry name" value="Thiolase_AS"/>
</dbReference>
<dbReference type="EMBL" id="CP001614">
    <property type="protein sequence ID" value="ACR14474.1"/>
    <property type="molecule type" value="Genomic_DNA"/>
</dbReference>
<keyword evidence="2 5" id="KW-0808">Transferase</keyword>
<dbReference type="Gene3D" id="3.40.47.10">
    <property type="match status" value="2"/>
</dbReference>
<evidence type="ECO:0000313" key="9">
    <source>
        <dbReference type="EMBL" id="ACR14474.1"/>
    </source>
</evidence>
<dbReference type="GO" id="GO:0003985">
    <property type="term" value="F:acetyl-CoA C-acetyltransferase activity"/>
    <property type="evidence" value="ECO:0007669"/>
    <property type="project" value="UniProtKB-EC"/>
</dbReference>
<dbReference type="eggNOG" id="COG0183">
    <property type="taxonomic scope" value="Bacteria"/>
</dbReference>
<dbReference type="SUPFAM" id="SSF53901">
    <property type="entry name" value="Thiolase-like"/>
    <property type="match status" value="2"/>
</dbReference>
<dbReference type="AlphaFoldDB" id="C5BS55"/>
<protein>
    <submittedName>
        <fullName evidence="9">Acetyl-CoA acetyltransferase</fullName>
        <ecNumber evidence="9">2.3.1.9</ecNumber>
    </submittedName>
</protein>
<dbReference type="CDD" id="cd00751">
    <property type="entry name" value="thiolase"/>
    <property type="match status" value="1"/>
</dbReference>
<dbReference type="PROSITE" id="PS00098">
    <property type="entry name" value="THIOLASE_1"/>
    <property type="match status" value="1"/>
</dbReference>
<dbReference type="RefSeq" id="WP_015820588.1">
    <property type="nucleotide sequence ID" value="NC_012997.1"/>
</dbReference>
<dbReference type="InterPro" id="IPR016039">
    <property type="entry name" value="Thiolase-like"/>
</dbReference>
<keyword evidence="3 5" id="KW-0012">Acyltransferase</keyword>
<evidence type="ECO:0000256" key="5">
    <source>
        <dbReference type="RuleBase" id="RU003557"/>
    </source>
</evidence>
<dbReference type="InterPro" id="IPR020617">
    <property type="entry name" value="Thiolase_C"/>
</dbReference>
<name>C5BS55_TERTT</name>
<dbReference type="STRING" id="377629.TERTU_3669"/>
<keyword evidence="10" id="KW-1185">Reference proteome</keyword>
<feature type="domain" description="Thiolase N-terminal" evidence="7">
    <location>
        <begin position="5"/>
        <end position="262"/>
    </location>
</feature>
<feature type="active site" description="Acyl-thioester intermediate" evidence="4">
    <location>
        <position position="89"/>
    </location>
</feature>
<dbReference type="FunFam" id="3.40.47.10:FF:000010">
    <property type="entry name" value="Acetyl-CoA acetyltransferase (Thiolase)"/>
    <property type="match status" value="1"/>
</dbReference>
<evidence type="ECO:0000259" key="8">
    <source>
        <dbReference type="Pfam" id="PF02803"/>
    </source>
</evidence>
<evidence type="ECO:0000259" key="7">
    <source>
        <dbReference type="Pfam" id="PF00108"/>
    </source>
</evidence>
<evidence type="ECO:0000256" key="1">
    <source>
        <dbReference type="ARBA" id="ARBA00010982"/>
    </source>
</evidence>
<feature type="active site" description="Proton acceptor" evidence="4">
    <location>
        <position position="378"/>
    </location>
</feature>
<dbReference type="GO" id="GO:0044281">
    <property type="term" value="P:small molecule metabolic process"/>
    <property type="evidence" value="ECO:0007669"/>
    <property type="project" value="UniProtKB-ARBA"/>
</dbReference>
<evidence type="ECO:0000313" key="10">
    <source>
        <dbReference type="Proteomes" id="UP000009080"/>
    </source>
</evidence>
<accession>C5BS55</accession>
<feature type="domain" description="Thiolase C-terminal" evidence="8">
    <location>
        <begin position="270"/>
        <end position="390"/>
    </location>
</feature>
<dbReference type="Pfam" id="PF00108">
    <property type="entry name" value="Thiolase_N"/>
    <property type="match status" value="1"/>
</dbReference>
<comment type="similarity">
    <text evidence="1 5">Belongs to the thiolase-like superfamily. Thiolase family.</text>
</comment>
<reference evidence="9 10" key="1">
    <citation type="journal article" date="2009" name="PLoS ONE">
        <title>The complete genome of Teredinibacter turnerae T7901: an intracellular endosymbiont of marine wood-boring bivalves (shipworms).</title>
        <authorList>
            <person name="Yang J.C."/>
            <person name="Madupu R."/>
            <person name="Durkin A.S."/>
            <person name="Ekborg N.A."/>
            <person name="Pedamallu C.S."/>
            <person name="Hostetler J.B."/>
            <person name="Radune D."/>
            <person name="Toms B.S."/>
            <person name="Henrissat B."/>
            <person name="Coutinho P.M."/>
            <person name="Schwarz S."/>
            <person name="Field L."/>
            <person name="Trindade-Silva A.E."/>
            <person name="Soares C.A.G."/>
            <person name="Elshahawi S."/>
            <person name="Hanora A."/>
            <person name="Schmidt E.W."/>
            <person name="Haygood M.G."/>
            <person name="Posfai J."/>
            <person name="Benner J."/>
            <person name="Madinger C."/>
            <person name="Nove J."/>
            <person name="Anton B."/>
            <person name="Chaudhary K."/>
            <person name="Foster J."/>
            <person name="Holman A."/>
            <person name="Kumar S."/>
            <person name="Lessard P.A."/>
            <person name="Luyten Y.A."/>
            <person name="Slatko B."/>
            <person name="Wood N."/>
            <person name="Wu B."/>
            <person name="Teplitski M."/>
            <person name="Mougous J.D."/>
            <person name="Ward N."/>
            <person name="Eisen J.A."/>
            <person name="Badger J.H."/>
            <person name="Distel D.L."/>
        </authorList>
    </citation>
    <scope>NUCLEOTIDE SEQUENCE [LARGE SCALE GENOMIC DNA]</scope>
    <source>
        <strain evidence="10">ATCC 39867 / T7901</strain>
    </source>
</reference>
<gene>
    <name evidence="9" type="ordered locus">TERTU_3669</name>
</gene>
<evidence type="ECO:0000256" key="6">
    <source>
        <dbReference type="SAM" id="MobiDB-lite"/>
    </source>
</evidence>
<feature type="region of interest" description="Disordered" evidence="6">
    <location>
        <begin position="212"/>
        <end position="234"/>
    </location>
</feature>
<dbReference type="HOGENOM" id="CLU_031026_0_1_6"/>
<dbReference type="InterPro" id="IPR020616">
    <property type="entry name" value="Thiolase_N"/>
</dbReference>
<dbReference type="EC" id="2.3.1.9" evidence="9"/>
<dbReference type="Pfam" id="PF02803">
    <property type="entry name" value="Thiolase_C"/>
    <property type="match status" value="1"/>
</dbReference>
<evidence type="ECO:0000256" key="2">
    <source>
        <dbReference type="ARBA" id="ARBA00022679"/>
    </source>
</evidence>
<sequence>MSDPIVVVGMARTAMGGMQGVFNDVPAHALGGYAIAGALADAKVSPDDVKEVIMGCVLPAGLGQAPARQAALAAGVPQSTPTSTVNKVCGSGMKSVMFACSELMAGDAGIVVAGGMENMSRAPYMLDKARGGYRLGHSQIYDHMFLDGLQDAYSGELMGVFAEATAEKYGFTREAQDAFAIESLRRAQAAITEGRFQREIVPVTLKTRKGETVVATDEQPGAARPDKIPQLKPAFKPNGTVTAANASSISDGAAALVLMRESTAIAHKLDPIARIHGYRQHAQAPEWFTTAPVGAIKGLLEVNNWSAQDVDLYEVNEAFAVVTMAAMKELDLDPSKVNVNGGACALGHPLGASGARVLVTLIAALQNQNKQRGIAALCIGGGEGVAMGVEVV</sequence>
<dbReference type="PANTHER" id="PTHR18919:SF138">
    <property type="entry name" value="ACETYL-COA C-ACETYLTRANSFERASE"/>
    <property type="match status" value="1"/>
</dbReference>
<dbReference type="InterPro" id="IPR020615">
    <property type="entry name" value="Thiolase_acyl_enz_int_AS"/>
</dbReference>
<dbReference type="PANTHER" id="PTHR18919">
    <property type="entry name" value="ACETYL-COA C-ACYLTRANSFERASE"/>
    <property type="match status" value="1"/>
</dbReference>